<evidence type="ECO:0000259" key="3">
    <source>
        <dbReference type="Pfam" id="PF00685"/>
    </source>
</evidence>
<proteinExistence type="inferred from homology"/>
<name>A0A9P0CVX3_9CUCU</name>
<dbReference type="OrthoDB" id="205623at2759"/>
<dbReference type="InterPro" id="IPR027417">
    <property type="entry name" value="P-loop_NTPase"/>
</dbReference>
<protein>
    <recommendedName>
        <fullName evidence="3">Sulfotransferase domain-containing protein</fullName>
    </recommendedName>
</protein>
<gene>
    <name evidence="4" type="ORF">PSYICH_LOCUS6033</name>
</gene>
<comment type="similarity">
    <text evidence="1">Belongs to the sulfotransferase 1 family.</text>
</comment>
<dbReference type="EMBL" id="OV651830">
    <property type="protein sequence ID" value="CAH1105251.1"/>
    <property type="molecule type" value="Genomic_DNA"/>
</dbReference>
<dbReference type="Gene3D" id="3.40.50.300">
    <property type="entry name" value="P-loop containing nucleotide triphosphate hydrolases"/>
    <property type="match status" value="1"/>
</dbReference>
<dbReference type="SUPFAM" id="SSF52540">
    <property type="entry name" value="P-loop containing nucleoside triphosphate hydrolases"/>
    <property type="match status" value="1"/>
</dbReference>
<dbReference type="InterPro" id="IPR000863">
    <property type="entry name" value="Sulfotransferase_dom"/>
</dbReference>
<evidence type="ECO:0000256" key="1">
    <source>
        <dbReference type="ARBA" id="ARBA00005771"/>
    </source>
</evidence>
<evidence type="ECO:0000313" key="4">
    <source>
        <dbReference type="EMBL" id="CAH1105251.1"/>
    </source>
</evidence>
<keyword evidence="5" id="KW-1185">Reference proteome</keyword>
<dbReference type="AlphaFoldDB" id="A0A9P0CVX3"/>
<evidence type="ECO:0000313" key="5">
    <source>
        <dbReference type="Proteomes" id="UP001153636"/>
    </source>
</evidence>
<feature type="domain" description="Sulfotransferase" evidence="3">
    <location>
        <begin position="55"/>
        <end position="318"/>
    </location>
</feature>
<dbReference type="Pfam" id="PF00685">
    <property type="entry name" value="Sulfotransfer_1"/>
    <property type="match status" value="1"/>
</dbReference>
<dbReference type="PANTHER" id="PTHR11783">
    <property type="entry name" value="SULFOTRANSFERASE SULT"/>
    <property type="match status" value="1"/>
</dbReference>
<keyword evidence="2" id="KW-0808">Transferase</keyword>
<accession>A0A9P0CVX3</accession>
<organism evidence="4 5">
    <name type="scientific">Psylliodes chrysocephalus</name>
    <dbReference type="NCBI Taxonomy" id="3402493"/>
    <lineage>
        <taxon>Eukaryota</taxon>
        <taxon>Metazoa</taxon>
        <taxon>Ecdysozoa</taxon>
        <taxon>Arthropoda</taxon>
        <taxon>Hexapoda</taxon>
        <taxon>Insecta</taxon>
        <taxon>Pterygota</taxon>
        <taxon>Neoptera</taxon>
        <taxon>Endopterygota</taxon>
        <taxon>Coleoptera</taxon>
        <taxon>Polyphaga</taxon>
        <taxon>Cucujiformia</taxon>
        <taxon>Chrysomeloidea</taxon>
        <taxon>Chrysomelidae</taxon>
        <taxon>Galerucinae</taxon>
        <taxon>Alticini</taxon>
        <taxon>Psylliodes</taxon>
    </lineage>
</organism>
<evidence type="ECO:0000256" key="2">
    <source>
        <dbReference type="ARBA" id="ARBA00022679"/>
    </source>
</evidence>
<dbReference type="GO" id="GO:0008146">
    <property type="term" value="F:sulfotransferase activity"/>
    <property type="evidence" value="ECO:0007669"/>
    <property type="project" value="InterPro"/>
</dbReference>
<dbReference type="Proteomes" id="UP001153636">
    <property type="component" value="Chromosome 18"/>
</dbReference>
<reference evidence="4" key="1">
    <citation type="submission" date="2022-01" db="EMBL/GenBank/DDBJ databases">
        <authorList>
            <person name="King R."/>
        </authorList>
    </citation>
    <scope>NUCLEOTIDE SEQUENCE</scope>
</reference>
<sequence>MQSVSKKPLEGKWGEITDRHLGIKNALWEFNPGKCLLPSFFENYMQPILDAPIRKDDIWLISFPRTGSTWCQEIVWLLGNNMDFEGSQSTLQQIRAPLIEMSVALYEYADQFKNLFTNSVDFVNQLPSPRYVKSHLPFQLLPTEMQQVKPKIIYLIRDPKDTCVSLYYHCKLLHGFNVEFDTFCDLFINGAVIYGDLLDHYLEFWNRRHQENILILRYEDMKEDTKKAIKTVAKFIEKDVTEEEVEILNNYIQFPKMKENKSCNCEILLDKKGGKEYFEKVGCHFIRKGEIGDWKNHMSLEIIQKFDEWIDRKTKGSGLSF</sequence>